<sequence>MSSHDSVSDELVDEVKVDPEKVGYKDHPHHQHRHEHFHSASVEAEKVLGQGGGDAVYFESGGLFKRAGRGPTFDNENMSSRYVKPIETFEGLHRWDPDFEWEPKEEQRLVRKINWRICLWVCIAFFSLQLDRGNISQALSDNLLKDLGLSTNQYNTGQSIFYVCFLFAELPSQLISKKVGPDNWIPIQMVSWSLVASCQAFMQNAGGFYACRAFLGLIEGGFIPDNILYLSYWYTGAELPIRLAFFWVSYQATSIVSAFLAYGILHLRGYDGLEGWRWLFALEGTLTGVIGIITYFYLPPSPYQTASRFRGKNGWFSEREEKIMANRILRDDPSKGTMHNRQGLSLKMLWECLKDYHMWPIYLLGLSWLLPTVPMQQYITLNLRAVGFGTFETNLLTIPAYVIFIIGLIVFCFATEYFNERFLISSLSQVWSLPLLIALETLPPSRSPWVTWILTVLVFAQPYVHPVIVAITSRNAGSVRTRTVASALYNMMVQASNIYGAQIYRTDDAPLYYTGNKVLIGICCYNFCLFIFTKWFYIHVNRKRERKWGAMSVEEKQHYLDTTTDQGNKRLDFRFSH</sequence>
<evidence type="ECO:0000313" key="8">
    <source>
        <dbReference type="Proteomes" id="UP000799767"/>
    </source>
</evidence>
<evidence type="ECO:0000256" key="5">
    <source>
        <dbReference type="ARBA" id="ARBA00023136"/>
    </source>
</evidence>
<dbReference type="GO" id="GO:0016020">
    <property type="term" value="C:membrane"/>
    <property type="evidence" value="ECO:0007669"/>
    <property type="project" value="UniProtKB-SubCell"/>
</dbReference>
<keyword evidence="5 6" id="KW-0472">Membrane</keyword>
<evidence type="ECO:0000256" key="4">
    <source>
        <dbReference type="ARBA" id="ARBA00022989"/>
    </source>
</evidence>
<organism evidence="7 8">
    <name type="scientific">Neohortaea acidophila</name>
    <dbReference type="NCBI Taxonomy" id="245834"/>
    <lineage>
        <taxon>Eukaryota</taxon>
        <taxon>Fungi</taxon>
        <taxon>Dikarya</taxon>
        <taxon>Ascomycota</taxon>
        <taxon>Pezizomycotina</taxon>
        <taxon>Dothideomycetes</taxon>
        <taxon>Dothideomycetidae</taxon>
        <taxon>Mycosphaerellales</taxon>
        <taxon>Teratosphaeriaceae</taxon>
        <taxon>Neohortaea</taxon>
    </lineage>
</organism>
<dbReference type="SUPFAM" id="SSF103473">
    <property type="entry name" value="MFS general substrate transporter"/>
    <property type="match status" value="1"/>
</dbReference>
<keyword evidence="2" id="KW-0813">Transport</keyword>
<dbReference type="Proteomes" id="UP000799767">
    <property type="component" value="Unassembled WGS sequence"/>
</dbReference>
<proteinExistence type="predicted"/>
<dbReference type="GO" id="GO:0022857">
    <property type="term" value="F:transmembrane transporter activity"/>
    <property type="evidence" value="ECO:0007669"/>
    <property type="project" value="InterPro"/>
</dbReference>
<keyword evidence="3 6" id="KW-0812">Transmembrane</keyword>
<comment type="subcellular location">
    <subcellularLocation>
        <location evidence="1">Membrane</location>
        <topology evidence="1">Multi-pass membrane protein</topology>
    </subcellularLocation>
</comment>
<accession>A0A6A6PGV4</accession>
<feature type="transmembrane region" description="Helical" evidence="6">
    <location>
        <begin position="449"/>
        <end position="471"/>
    </location>
</feature>
<feature type="transmembrane region" description="Helical" evidence="6">
    <location>
        <begin position="395"/>
        <end position="416"/>
    </location>
</feature>
<name>A0A6A6PGV4_9PEZI</name>
<evidence type="ECO:0000256" key="2">
    <source>
        <dbReference type="ARBA" id="ARBA00022448"/>
    </source>
</evidence>
<feature type="transmembrane region" description="Helical" evidence="6">
    <location>
        <begin position="244"/>
        <end position="265"/>
    </location>
</feature>
<dbReference type="InterPro" id="IPR036259">
    <property type="entry name" value="MFS_trans_sf"/>
</dbReference>
<reference evidence="7" key="1">
    <citation type="journal article" date="2020" name="Stud. Mycol.">
        <title>101 Dothideomycetes genomes: a test case for predicting lifestyles and emergence of pathogens.</title>
        <authorList>
            <person name="Haridas S."/>
            <person name="Albert R."/>
            <person name="Binder M."/>
            <person name="Bloem J."/>
            <person name="Labutti K."/>
            <person name="Salamov A."/>
            <person name="Andreopoulos B."/>
            <person name="Baker S."/>
            <person name="Barry K."/>
            <person name="Bills G."/>
            <person name="Bluhm B."/>
            <person name="Cannon C."/>
            <person name="Castanera R."/>
            <person name="Culley D."/>
            <person name="Daum C."/>
            <person name="Ezra D."/>
            <person name="Gonzalez J."/>
            <person name="Henrissat B."/>
            <person name="Kuo A."/>
            <person name="Liang C."/>
            <person name="Lipzen A."/>
            <person name="Lutzoni F."/>
            <person name="Magnuson J."/>
            <person name="Mondo S."/>
            <person name="Nolan M."/>
            <person name="Ohm R."/>
            <person name="Pangilinan J."/>
            <person name="Park H.-J."/>
            <person name="Ramirez L."/>
            <person name="Alfaro M."/>
            <person name="Sun H."/>
            <person name="Tritt A."/>
            <person name="Yoshinaga Y."/>
            <person name="Zwiers L.-H."/>
            <person name="Turgeon B."/>
            <person name="Goodwin S."/>
            <person name="Spatafora J."/>
            <person name="Crous P."/>
            <person name="Grigoriev I."/>
        </authorList>
    </citation>
    <scope>NUCLEOTIDE SEQUENCE</scope>
    <source>
        <strain evidence="7">CBS 113389</strain>
    </source>
</reference>
<feature type="transmembrane region" description="Helical" evidence="6">
    <location>
        <begin position="422"/>
        <end position="442"/>
    </location>
</feature>
<keyword evidence="4 6" id="KW-1133">Transmembrane helix</keyword>
<dbReference type="GeneID" id="54479553"/>
<evidence type="ECO:0000256" key="6">
    <source>
        <dbReference type="SAM" id="Phobius"/>
    </source>
</evidence>
<dbReference type="EMBL" id="MU001643">
    <property type="protein sequence ID" value="KAF2478853.1"/>
    <property type="molecule type" value="Genomic_DNA"/>
</dbReference>
<feature type="transmembrane region" description="Helical" evidence="6">
    <location>
        <begin position="214"/>
        <end position="232"/>
    </location>
</feature>
<evidence type="ECO:0000256" key="1">
    <source>
        <dbReference type="ARBA" id="ARBA00004141"/>
    </source>
</evidence>
<gene>
    <name evidence="7" type="ORF">BDY17DRAFT_60402</name>
</gene>
<dbReference type="OrthoDB" id="1935484at2759"/>
<feature type="transmembrane region" description="Helical" evidence="6">
    <location>
        <begin position="356"/>
        <end position="374"/>
    </location>
</feature>
<dbReference type="PANTHER" id="PTHR43791">
    <property type="entry name" value="PERMEASE-RELATED"/>
    <property type="match status" value="1"/>
</dbReference>
<dbReference type="FunFam" id="1.20.1250.20:FF:000106">
    <property type="entry name" value="MFS transporter, putative"/>
    <property type="match status" value="1"/>
</dbReference>
<dbReference type="FunFam" id="1.20.1250.20:FF:000247">
    <property type="entry name" value="MFS general substrate transporter"/>
    <property type="match status" value="1"/>
</dbReference>
<evidence type="ECO:0000256" key="3">
    <source>
        <dbReference type="ARBA" id="ARBA00022692"/>
    </source>
</evidence>
<evidence type="ECO:0000313" key="7">
    <source>
        <dbReference type="EMBL" id="KAF2478853.1"/>
    </source>
</evidence>
<dbReference type="Pfam" id="PF07690">
    <property type="entry name" value="MFS_1"/>
    <property type="match status" value="1"/>
</dbReference>
<dbReference type="InterPro" id="IPR011701">
    <property type="entry name" value="MFS"/>
</dbReference>
<dbReference type="AlphaFoldDB" id="A0A6A6PGV4"/>
<feature type="transmembrane region" description="Helical" evidence="6">
    <location>
        <begin position="277"/>
        <end position="298"/>
    </location>
</feature>
<feature type="transmembrane region" description="Helical" evidence="6">
    <location>
        <begin position="518"/>
        <end position="537"/>
    </location>
</feature>
<dbReference type="Gene3D" id="1.20.1250.20">
    <property type="entry name" value="MFS general substrate transporter like domains"/>
    <property type="match status" value="1"/>
</dbReference>
<dbReference type="RefSeq" id="XP_033585423.1">
    <property type="nucleotide sequence ID" value="XM_033738551.1"/>
</dbReference>
<dbReference type="PANTHER" id="PTHR43791:SF104">
    <property type="entry name" value="MAJOR FACILITATOR SUPERFAMILY (MFS) PROFILE DOMAIN-CONTAINING PROTEIN-RELATED"/>
    <property type="match status" value="1"/>
</dbReference>
<protein>
    <submittedName>
        <fullName evidence="7">Major facilitator superfamily domain-containing protein</fullName>
    </submittedName>
</protein>
<keyword evidence="8" id="KW-1185">Reference proteome</keyword>